<dbReference type="PANTHER" id="PTHR33653:SF1">
    <property type="entry name" value="RIBONUCLEASE VAPC2"/>
    <property type="match status" value="1"/>
</dbReference>
<sequence length="131" mass="13912">MGPRPVRALLDTSVVIATDVAPLEGELAISAATLSELHFGVLVATDPAVRAERLRRLSRLQQTFDALPVDEAVAASYGRLAAAVVAAGRQPRARTMDLLIAATAHAHDARLYTRNVADLHGLEDILEIVGV</sequence>
<reference evidence="11" key="1">
    <citation type="journal article" date="2019" name="Int. J. Syst. Evol. Microbiol.">
        <title>The Global Catalogue of Microorganisms (GCM) 10K type strain sequencing project: providing services to taxonomists for standard genome sequencing and annotation.</title>
        <authorList>
            <consortium name="The Broad Institute Genomics Platform"/>
            <consortium name="The Broad Institute Genome Sequencing Center for Infectious Disease"/>
            <person name="Wu L."/>
            <person name="Ma J."/>
        </authorList>
    </citation>
    <scope>NUCLEOTIDE SEQUENCE [LARGE SCALE GENOMIC DNA]</scope>
    <source>
        <strain evidence="11">CCUG 43114</strain>
    </source>
</reference>
<dbReference type="PANTHER" id="PTHR33653">
    <property type="entry name" value="RIBONUCLEASE VAPC2"/>
    <property type="match status" value="1"/>
</dbReference>
<dbReference type="EC" id="3.1.-.-" evidence="8"/>
<dbReference type="InterPro" id="IPR022907">
    <property type="entry name" value="VapC_family"/>
</dbReference>
<dbReference type="Proteomes" id="UP001596122">
    <property type="component" value="Unassembled WGS sequence"/>
</dbReference>
<feature type="binding site" evidence="8">
    <location>
        <position position="97"/>
    </location>
    <ligand>
        <name>Mg(2+)</name>
        <dbReference type="ChEBI" id="CHEBI:18420"/>
    </ligand>
</feature>
<dbReference type="HAMAP" id="MF_00265">
    <property type="entry name" value="VapC_Nob1"/>
    <property type="match status" value="1"/>
</dbReference>
<evidence type="ECO:0000256" key="7">
    <source>
        <dbReference type="ARBA" id="ARBA00038093"/>
    </source>
</evidence>
<dbReference type="InterPro" id="IPR002716">
    <property type="entry name" value="PIN_dom"/>
</dbReference>
<organism evidence="10 11">
    <name type="scientific">Aquipuribacter nitratireducens</name>
    <dbReference type="NCBI Taxonomy" id="650104"/>
    <lineage>
        <taxon>Bacteria</taxon>
        <taxon>Bacillati</taxon>
        <taxon>Actinomycetota</taxon>
        <taxon>Actinomycetes</taxon>
        <taxon>Micrococcales</taxon>
        <taxon>Intrasporangiaceae</taxon>
        <taxon>Aquipuribacter</taxon>
    </lineage>
</organism>
<comment type="cofactor">
    <cofactor evidence="1 8">
        <name>Mg(2+)</name>
        <dbReference type="ChEBI" id="CHEBI:18420"/>
    </cofactor>
</comment>
<evidence type="ECO:0000256" key="6">
    <source>
        <dbReference type="ARBA" id="ARBA00022842"/>
    </source>
</evidence>
<keyword evidence="8" id="KW-0800">Toxin</keyword>
<dbReference type="EMBL" id="JBHSLD010000004">
    <property type="protein sequence ID" value="MFC5379927.1"/>
    <property type="molecule type" value="Genomic_DNA"/>
</dbReference>
<protein>
    <recommendedName>
        <fullName evidence="8">Ribonuclease VapC</fullName>
        <shortName evidence="8">RNase VapC</shortName>
        <ecNumber evidence="8">3.1.-.-</ecNumber>
    </recommendedName>
    <alternativeName>
        <fullName evidence="8">Toxin VapC</fullName>
    </alternativeName>
</protein>
<keyword evidence="11" id="KW-1185">Reference proteome</keyword>
<dbReference type="Gene3D" id="3.40.50.1010">
    <property type="entry name" value="5'-nuclease"/>
    <property type="match status" value="1"/>
</dbReference>
<feature type="domain" description="PIN" evidence="9">
    <location>
        <begin position="9"/>
        <end position="114"/>
    </location>
</feature>
<comment type="function">
    <text evidence="8">Toxic component of a toxin-antitoxin (TA) system. An RNase.</text>
</comment>
<accession>A0ABW0GKQ6</accession>
<keyword evidence="6 8" id="KW-0460">Magnesium</keyword>
<evidence type="ECO:0000256" key="4">
    <source>
        <dbReference type="ARBA" id="ARBA00022723"/>
    </source>
</evidence>
<evidence type="ECO:0000313" key="11">
    <source>
        <dbReference type="Proteomes" id="UP001596122"/>
    </source>
</evidence>
<keyword evidence="5 8" id="KW-0378">Hydrolase</keyword>
<evidence type="ECO:0000256" key="2">
    <source>
        <dbReference type="ARBA" id="ARBA00022649"/>
    </source>
</evidence>
<evidence type="ECO:0000256" key="1">
    <source>
        <dbReference type="ARBA" id="ARBA00001946"/>
    </source>
</evidence>
<keyword evidence="4 8" id="KW-0479">Metal-binding</keyword>
<evidence type="ECO:0000313" key="10">
    <source>
        <dbReference type="EMBL" id="MFC5379927.1"/>
    </source>
</evidence>
<dbReference type="InterPro" id="IPR050556">
    <property type="entry name" value="Type_II_TA_system_RNase"/>
</dbReference>
<evidence type="ECO:0000256" key="5">
    <source>
        <dbReference type="ARBA" id="ARBA00022801"/>
    </source>
</evidence>
<keyword evidence="3 8" id="KW-0540">Nuclease</keyword>
<dbReference type="Pfam" id="PF01850">
    <property type="entry name" value="PIN"/>
    <property type="match status" value="1"/>
</dbReference>
<gene>
    <name evidence="8" type="primary">vapC</name>
    <name evidence="10" type="ORF">ACFPJ6_03880</name>
</gene>
<feature type="binding site" evidence="8">
    <location>
        <position position="11"/>
    </location>
    <ligand>
        <name>Mg(2+)</name>
        <dbReference type="ChEBI" id="CHEBI:18420"/>
    </ligand>
</feature>
<proteinExistence type="inferred from homology"/>
<dbReference type="SUPFAM" id="SSF88723">
    <property type="entry name" value="PIN domain-like"/>
    <property type="match status" value="1"/>
</dbReference>
<evidence type="ECO:0000256" key="3">
    <source>
        <dbReference type="ARBA" id="ARBA00022722"/>
    </source>
</evidence>
<comment type="caution">
    <text evidence="10">The sequence shown here is derived from an EMBL/GenBank/DDBJ whole genome shotgun (WGS) entry which is preliminary data.</text>
</comment>
<keyword evidence="2 8" id="KW-1277">Toxin-antitoxin system</keyword>
<evidence type="ECO:0000256" key="8">
    <source>
        <dbReference type="HAMAP-Rule" id="MF_00265"/>
    </source>
</evidence>
<dbReference type="CDD" id="cd18732">
    <property type="entry name" value="PIN_MtVapC4-C5_like"/>
    <property type="match status" value="1"/>
</dbReference>
<name>A0ABW0GKQ6_9MICO</name>
<dbReference type="InterPro" id="IPR029060">
    <property type="entry name" value="PIN-like_dom_sf"/>
</dbReference>
<comment type="similarity">
    <text evidence="7 8">Belongs to the PINc/VapC protein family.</text>
</comment>
<evidence type="ECO:0000259" key="9">
    <source>
        <dbReference type="Pfam" id="PF01850"/>
    </source>
</evidence>
<dbReference type="RefSeq" id="WP_377002372.1">
    <property type="nucleotide sequence ID" value="NZ_JBHSLD010000004.1"/>
</dbReference>